<sequence length="108" mass="11996">MLKTYMKNTSILHIKDFDEGRNELLADVLLGEVITDETKRYIQGESVITSPIACSNSNEFKTVSGSFYITEGHTFNLTISTKGVGCNKRKCAIPSRSYIANQSIQLIS</sequence>
<reference evidence="1 2" key="1">
    <citation type="submission" date="2019-07" db="EMBL/GenBank/DDBJ databases">
        <title>Genomes of sea-ice associated Colwellia species.</title>
        <authorList>
            <person name="Bowman J.P."/>
        </authorList>
    </citation>
    <scope>NUCLEOTIDE SEQUENCE [LARGE SCALE GENOMIC DNA]</scope>
    <source>
        <strain evidence="1 2">ACAM 459</strain>
    </source>
</reference>
<proteinExistence type="predicted"/>
<organism evidence="1 2">
    <name type="scientific">Colwellia demingiae</name>
    <dbReference type="NCBI Taxonomy" id="89401"/>
    <lineage>
        <taxon>Bacteria</taxon>
        <taxon>Pseudomonadati</taxon>
        <taxon>Pseudomonadota</taxon>
        <taxon>Gammaproteobacteria</taxon>
        <taxon>Alteromonadales</taxon>
        <taxon>Colwelliaceae</taxon>
        <taxon>Colwellia</taxon>
    </lineage>
</organism>
<dbReference type="Proteomes" id="UP000321822">
    <property type="component" value="Unassembled WGS sequence"/>
</dbReference>
<comment type="caution">
    <text evidence="1">The sequence shown here is derived from an EMBL/GenBank/DDBJ whole genome shotgun (WGS) entry which is preliminary data.</text>
</comment>
<accession>A0A5C6QIQ4</accession>
<dbReference type="OrthoDB" id="6300775at2"/>
<evidence type="ECO:0000313" key="2">
    <source>
        <dbReference type="Proteomes" id="UP000321822"/>
    </source>
</evidence>
<keyword evidence="2" id="KW-1185">Reference proteome</keyword>
<protein>
    <submittedName>
        <fullName evidence="1">Uncharacterized protein</fullName>
    </submittedName>
</protein>
<dbReference type="RefSeq" id="WP_146786341.1">
    <property type="nucleotide sequence ID" value="NZ_VOLT01000004.1"/>
</dbReference>
<gene>
    <name evidence="1" type="ORF">ESZ36_08530</name>
</gene>
<evidence type="ECO:0000313" key="1">
    <source>
        <dbReference type="EMBL" id="TWX68530.1"/>
    </source>
</evidence>
<name>A0A5C6QIQ4_9GAMM</name>
<dbReference type="AlphaFoldDB" id="A0A5C6QIQ4"/>
<dbReference type="EMBL" id="VOLT01000004">
    <property type="protein sequence ID" value="TWX68530.1"/>
    <property type="molecule type" value="Genomic_DNA"/>
</dbReference>